<evidence type="ECO:0000313" key="2">
    <source>
        <dbReference type="Proteomes" id="UP000789396"/>
    </source>
</evidence>
<sequence>MEHISEFNAEDYADDQEASLEELFDHFDNFVEYLQINDNIDINKLPPSAILIKRNSNPPRSKSIEGIEYSIPSSTDFHKWVQEFSKSTGTAYVRRNIEKNEGN</sequence>
<accession>A0A9N9NXR6</accession>
<comment type="caution">
    <text evidence="1">The sequence shown here is derived from an EMBL/GenBank/DDBJ whole genome shotgun (WGS) entry which is preliminary data.</text>
</comment>
<feature type="non-terminal residue" evidence="1">
    <location>
        <position position="103"/>
    </location>
</feature>
<name>A0A9N9NXR6_9GLOM</name>
<dbReference type="OrthoDB" id="2442414at2759"/>
<keyword evidence="2" id="KW-1185">Reference proteome</keyword>
<dbReference type="EMBL" id="CAJVPZ010045960">
    <property type="protein sequence ID" value="CAG8770155.1"/>
    <property type="molecule type" value="Genomic_DNA"/>
</dbReference>
<organism evidence="1 2">
    <name type="scientific">Racocetra fulgida</name>
    <dbReference type="NCBI Taxonomy" id="60492"/>
    <lineage>
        <taxon>Eukaryota</taxon>
        <taxon>Fungi</taxon>
        <taxon>Fungi incertae sedis</taxon>
        <taxon>Mucoromycota</taxon>
        <taxon>Glomeromycotina</taxon>
        <taxon>Glomeromycetes</taxon>
        <taxon>Diversisporales</taxon>
        <taxon>Gigasporaceae</taxon>
        <taxon>Racocetra</taxon>
    </lineage>
</organism>
<protein>
    <submittedName>
        <fullName evidence="1">10496_t:CDS:1</fullName>
    </submittedName>
</protein>
<gene>
    <name evidence="1" type="ORF">RFULGI_LOCUS15000</name>
</gene>
<reference evidence="1" key="1">
    <citation type="submission" date="2021-06" db="EMBL/GenBank/DDBJ databases">
        <authorList>
            <person name="Kallberg Y."/>
            <person name="Tangrot J."/>
            <person name="Rosling A."/>
        </authorList>
    </citation>
    <scope>NUCLEOTIDE SEQUENCE</scope>
    <source>
        <strain evidence="1">IN212</strain>
    </source>
</reference>
<dbReference type="Proteomes" id="UP000789396">
    <property type="component" value="Unassembled WGS sequence"/>
</dbReference>
<dbReference type="AlphaFoldDB" id="A0A9N9NXR6"/>
<proteinExistence type="predicted"/>
<evidence type="ECO:0000313" key="1">
    <source>
        <dbReference type="EMBL" id="CAG8770155.1"/>
    </source>
</evidence>